<keyword evidence="1" id="KW-0479">Metal-binding</keyword>
<keyword evidence="1" id="KW-0862">Zinc</keyword>
<protein>
    <recommendedName>
        <fullName evidence="2">C2H2-type domain-containing protein</fullName>
    </recommendedName>
</protein>
<proteinExistence type="predicted"/>
<feature type="domain" description="C2H2-type" evidence="2">
    <location>
        <begin position="64"/>
        <end position="91"/>
    </location>
</feature>
<dbReference type="Proteomes" id="UP001148838">
    <property type="component" value="Unassembled WGS sequence"/>
</dbReference>
<organism evidence="3 4">
    <name type="scientific">Periplaneta americana</name>
    <name type="common">American cockroach</name>
    <name type="synonym">Blatta americana</name>
    <dbReference type="NCBI Taxonomy" id="6978"/>
    <lineage>
        <taxon>Eukaryota</taxon>
        <taxon>Metazoa</taxon>
        <taxon>Ecdysozoa</taxon>
        <taxon>Arthropoda</taxon>
        <taxon>Hexapoda</taxon>
        <taxon>Insecta</taxon>
        <taxon>Pterygota</taxon>
        <taxon>Neoptera</taxon>
        <taxon>Polyneoptera</taxon>
        <taxon>Dictyoptera</taxon>
        <taxon>Blattodea</taxon>
        <taxon>Blattoidea</taxon>
        <taxon>Blattidae</taxon>
        <taxon>Blattinae</taxon>
        <taxon>Periplaneta</taxon>
    </lineage>
</organism>
<name>A0ABQ8S0F4_PERAM</name>
<comment type="caution">
    <text evidence="3">The sequence shown here is derived from an EMBL/GenBank/DDBJ whole genome shotgun (WGS) entry which is preliminary data.</text>
</comment>
<dbReference type="SMART" id="SM00355">
    <property type="entry name" value="ZnF_C2H2"/>
    <property type="match status" value="2"/>
</dbReference>
<gene>
    <name evidence="3" type="ORF">ANN_25129</name>
</gene>
<evidence type="ECO:0000313" key="3">
    <source>
        <dbReference type="EMBL" id="KAJ4427481.1"/>
    </source>
</evidence>
<dbReference type="InterPro" id="IPR013087">
    <property type="entry name" value="Znf_C2H2_type"/>
</dbReference>
<dbReference type="EMBL" id="JAJSOF020000038">
    <property type="protein sequence ID" value="KAJ4427481.1"/>
    <property type="molecule type" value="Genomic_DNA"/>
</dbReference>
<dbReference type="Gene3D" id="3.30.160.60">
    <property type="entry name" value="Classic Zinc Finger"/>
    <property type="match status" value="1"/>
</dbReference>
<keyword evidence="1" id="KW-0863">Zinc-finger</keyword>
<evidence type="ECO:0000259" key="2">
    <source>
        <dbReference type="PROSITE" id="PS50157"/>
    </source>
</evidence>
<dbReference type="SUPFAM" id="SSF57667">
    <property type="entry name" value="beta-beta-alpha zinc fingers"/>
    <property type="match status" value="1"/>
</dbReference>
<sequence length="117" mass="13999">MKSWNTYNPLEEQCLGSISTFEPFEQLFQLNQEQQTPVSQELRFSYPMIGKTNFKPNDRPNSGYECETCGKVYRWKESLYNHKKLECGKEPQFQCPFCPHRAKLNWNLQKHIRLKHP</sequence>
<evidence type="ECO:0000313" key="4">
    <source>
        <dbReference type="Proteomes" id="UP001148838"/>
    </source>
</evidence>
<accession>A0ABQ8S0F4</accession>
<evidence type="ECO:0000256" key="1">
    <source>
        <dbReference type="PROSITE-ProRule" id="PRU00042"/>
    </source>
</evidence>
<keyword evidence="4" id="KW-1185">Reference proteome</keyword>
<dbReference type="PROSITE" id="PS50157">
    <property type="entry name" value="ZINC_FINGER_C2H2_2"/>
    <property type="match status" value="1"/>
</dbReference>
<dbReference type="InterPro" id="IPR036236">
    <property type="entry name" value="Znf_C2H2_sf"/>
</dbReference>
<reference evidence="3 4" key="1">
    <citation type="journal article" date="2022" name="Allergy">
        <title>Genome assembly and annotation of Periplaneta americana reveal a comprehensive cockroach allergen profile.</title>
        <authorList>
            <person name="Wang L."/>
            <person name="Xiong Q."/>
            <person name="Saelim N."/>
            <person name="Wang L."/>
            <person name="Nong W."/>
            <person name="Wan A.T."/>
            <person name="Shi M."/>
            <person name="Liu X."/>
            <person name="Cao Q."/>
            <person name="Hui J.H.L."/>
            <person name="Sookrung N."/>
            <person name="Leung T.F."/>
            <person name="Tungtrongchitr A."/>
            <person name="Tsui S.K.W."/>
        </authorList>
    </citation>
    <scope>NUCLEOTIDE SEQUENCE [LARGE SCALE GENOMIC DNA]</scope>
    <source>
        <strain evidence="3">PWHHKU_190912</strain>
    </source>
</reference>